<dbReference type="Proteomes" id="UP001464891">
    <property type="component" value="Unassembled WGS sequence"/>
</dbReference>
<sequence length="390" mass="44152">MATAVLDIDLKQLPAEITNLERYNQALVLIRFNGKPLGKALLPVAEGHISGLELRERLVNAVGSQLWEQWLREYLDWDEVQSKSFSLPLATVAICTRDRPDDLKRCLDSLMQLPDDGQEILVIDNCPATDATQQLVINYPTVRYVREDRPGLNNARNRALREARHEIVAFTDDDAAPDPNWLRSLLVNFDDPLVICTTGLTMPLELETEAQEWFETYSPFGKGFHRVVFESAKQNPLATGRVGAGANMAVRRSLLEQVGEFDPYLDAGTATCSGGDHEMFARMLLAGYRIVYEPTALSWHRHRRTWEELRRALYGYGVGVYAFWTRTLLVEKEWVMVQPAIAWFLHDQLPNLFRAIFRLPNSLPLDLALAELQGCLAGPKAYLTARKQSA</sequence>
<evidence type="ECO:0000313" key="2">
    <source>
        <dbReference type="EMBL" id="MEP0817864.1"/>
    </source>
</evidence>
<dbReference type="InterPro" id="IPR001173">
    <property type="entry name" value="Glyco_trans_2-like"/>
</dbReference>
<dbReference type="EC" id="2.4.-.-" evidence="2"/>
<feature type="domain" description="Glycosyltransferase 2-like" evidence="1">
    <location>
        <begin position="91"/>
        <end position="258"/>
    </location>
</feature>
<evidence type="ECO:0000313" key="3">
    <source>
        <dbReference type="Proteomes" id="UP001464891"/>
    </source>
</evidence>
<evidence type="ECO:0000259" key="1">
    <source>
        <dbReference type="Pfam" id="PF00535"/>
    </source>
</evidence>
<accession>A0ABV0J8A4</accession>
<dbReference type="RefSeq" id="WP_190434758.1">
    <property type="nucleotide sequence ID" value="NZ_JAMPKM010000006.1"/>
</dbReference>
<dbReference type="InterPro" id="IPR029044">
    <property type="entry name" value="Nucleotide-diphossugar_trans"/>
</dbReference>
<keyword evidence="3" id="KW-1185">Reference proteome</keyword>
<dbReference type="SUPFAM" id="SSF53448">
    <property type="entry name" value="Nucleotide-diphospho-sugar transferases"/>
    <property type="match status" value="1"/>
</dbReference>
<protein>
    <submittedName>
        <fullName evidence="2">Glycosyltransferase</fullName>
        <ecNumber evidence="2">2.4.-.-</ecNumber>
    </submittedName>
</protein>
<organism evidence="2 3">
    <name type="scientific">Trichocoleus desertorum GB2-A4</name>
    <dbReference type="NCBI Taxonomy" id="2933944"/>
    <lineage>
        <taxon>Bacteria</taxon>
        <taxon>Bacillati</taxon>
        <taxon>Cyanobacteriota</taxon>
        <taxon>Cyanophyceae</taxon>
        <taxon>Leptolyngbyales</taxon>
        <taxon>Trichocoleusaceae</taxon>
        <taxon>Trichocoleus</taxon>
    </lineage>
</organism>
<dbReference type="EMBL" id="JAMPKM010000006">
    <property type="protein sequence ID" value="MEP0817864.1"/>
    <property type="molecule type" value="Genomic_DNA"/>
</dbReference>
<dbReference type="Gene3D" id="3.90.550.10">
    <property type="entry name" value="Spore Coat Polysaccharide Biosynthesis Protein SpsA, Chain A"/>
    <property type="match status" value="1"/>
</dbReference>
<dbReference type="PANTHER" id="PTHR43685:SF2">
    <property type="entry name" value="GLYCOSYLTRANSFERASE 2-LIKE DOMAIN-CONTAINING PROTEIN"/>
    <property type="match status" value="1"/>
</dbReference>
<keyword evidence="2" id="KW-0808">Transferase</keyword>
<name>A0ABV0J8A4_9CYAN</name>
<dbReference type="InterPro" id="IPR050834">
    <property type="entry name" value="Glycosyltransf_2"/>
</dbReference>
<dbReference type="GO" id="GO:0016757">
    <property type="term" value="F:glycosyltransferase activity"/>
    <property type="evidence" value="ECO:0007669"/>
    <property type="project" value="UniProtKB-KW"/>
</dbReference>
<gene>
    <name evidence="2" type="ORF">NC998_12240</name>
</gene>
<dbReference type="Pfam" id="PF00535">
    <property type="entry name" value="Glycos_transf_2"/>
    <property type="match status" value="1"/>
</dbReference>
<reference evidence="2 3" key="1">
    <citation type="submission" date="2022-04" db="EMBL/GenBank/DDBJ databases">
        <title>Positive selection, recombination, and allopatry shape intraspecific diversity of widespread and dominant cyanobacteria.</title>
        <authorList>
            <person name="Wei J."/>
            <person name="Shu W."/>
            <person name="Hu C."/>
        </authorList>
    </citation>
    <scope>NUCLEOTIDE SEQUENCE [LARGE SCALE GENOMIC DNA]</scope>
    <source>
        <strain evidence="2 3">GB2-A4</strain>
    </source>
</reference>
<dbReference type="PANTHER" id="PTHR43685">
    <property type="entry name" value="GLYCOSYLTRANSFERASE"/>
    <property type="match status" value="1"/>
</dbReference>
<proteinExistence type="predicted"/>
<dbReference type="CDD" id="cd00761">
    <property type="entry name" value="Glyco_tranf_GTA_type"/>
    <property type="match status" value="1"/>
</dbReference>
<keyword evidence="2" id="KW-0328">Glycosyltransferase</keyword>
<comment type="caution">
    <text evidence="2">The sequence shown here is derived from an EMBL/GenBank/DDBJ whole genome shotgun (WGS) entry which is preliminary data.</text>
</comment>